<evidence type="ECO:0000256" key="2">
    <source>
        <dbReference type="ARBA" id="ARBA00007357"/>
    </source>
</evidence>
<evidence type="ECO:0000256" key="5">
    <source>
        <dbReference type="ARBA" id="ARBA00022801"/>
    </source>
</evidence>
<sequence length="698" mass="77917">MKKNMNKTIISAAIASVFLLGACSKQGEQSQINMAEKTASADIQKGSAELGSFGVELDARDESIKPGDDFFKYAGGNWYKNFEIPSDKTRFGAFDKLAERSETQIKALVEEISKGTNLNPEQQMVADFYAAYMDTDAANAKGLAPITPILEKINNIENKQALTAAFGSAWLDGSTSPINGSMWFNRLDPDEYEMSVGVGGLGLPDRSYYLENSERFVDIRKVYVAHIAQMLSFAKVEGAAEKAQQILALETSIAEVQWPREKRRDRDLSLNQIVRENLTDTYPGFDWDTYFAETGYKIPHLNISQPQPVKDVIKVISEQPLGVWKDYMTYHTISNHASLLSDDIFTANFDFFGKTLNGQQEPRPRWKRAISAMSGTQSLGFAIGKTYVEKHFPTSSKAQMADLVENLRKALGERIEGLDWMGADTKVNAQAKLAAFVPKIGYPDEWQSFDGLEIKADDLLGNMVRLREFFREDSAANELLKTDRNRWGMAPQRVNAYYNSSFNEIVFPAAILQPPFFDPNADPAVNYGGIGAVIGHEMGHGFDDQGSKSDANGIQQNWWTDQDRAAFETKADALAAQYNAYEPIEGNFVNGRNSLGENIGDVGGLAMAYHAYKLSLNGKEAPVIDGVTGDQRFFLAWAQVWREKRTEQSMLSQLKGGTHAPGRYRALAPRNHDAWYEAFNVQPEDALYLAPEDRVRIW</sequence>
<dbReference type="GO" id="GO:0004222">
    <property type="term" value="F:metalloendopeptidase activity"/>
    <property type="evidence" value="ECO:0007669"/>
    <property type="project" value="InterPro"/>
</dbReference>
<dbReference type="Pfam" id="PF05649">
    <property type="entry name" value="Peptidase_M13_N"/>
    <property type="match status" value="1"/>
</dbReference>
<dbReference type="PRINTS" id="PR00786">
    <property type="entry name" value="NEPRILYSIN"/>
</dbReference>
<keyword evidence="3" id="KW-0645">Protease</keyword>
<evidence type="ECO:0000256" key="6">
    <source>
        <dbReference type="ARBA" id="ARBA00022833"/>
    </source>
</evidence>
<dbReference type="Pfam" id="PF01431">
    <property type="entry name" value="Peptidase_M13"/>
    <property type="match status" value="1"/>
</dbReference>
<dbReference type="InterPro" id="IPR024079">
    <property type="entry name" value="MetalloPept_cat_dom_sf"/>
</dbReference>
<accession>K6ZJF4</accession>
<dbReference type="eggNOG" id="COG3590">
    <property type="taxonomic scope" value="Bacteria"/>
</dbReference>
<gene>
    <name evidence="10" type="ORF">C427_3514</name>
</gene>
<keyword evidence="5" id="KW-0378">Hydrolase</keyword>
<dbReference type="InterPro" id="IPR000718">
    <property type="entry name" value="Peptidase_M13"/>
</dbReference>
<evidence type="ECO:0000256" key="1">
    <source>
        <dbReference type="ARBA" id="ARBA00001947"/>
    </source>
</evidence>
<evidence type="ECO:0000259" key="9">
    <source>
        <dbReference type="Pfam" id="PF05649"/>
    </source>
</evidence>
<name>K6ZJF4_9ALTE</name>
<organism evidence="10 11">
    <name type="scientific">Paraglaciecola psychrophila 170</name>
    <dbReference type="NCBI Taxonomy" id="1129794"/>
    <lineage>
        <taxon>Bacteria</taxon>
        <taxon>Pseudomonadati</taxon>
        <taxon>Pseudomonadota</taxon>
        <taxon>Gammaproteobacteria</taxon>
        <taxon>Alteromonadales</taxon>
        <taxon>Alteromonadaceae</taxon>
        <taxon>Paraglaciecola</taxon>
    </lineage>
</organism>
<dbReference type="PROSITE" id="PS51885">
    <property type="entry name" value="NEPRILYSIN"/>
    <property type="match status" value="1"/>
</dbReference>
<dbReference type="InterPro" id="IPR042089">
    <property type="entry name" value="Peptidase_M13_dom_2"/>
</dbReference>
<dbReference type="PANTHER" id="PTHR11733:SF167">
    <property type="entry name" value="FI17812P1-RELATED"/>
    <property type="match status" value="1"/>
</dbReference>
<dbReference type="InterPro" id="IPR018497">
    <property type="entry name" value="Peptidase_M13_C"/>
</dbReference>
<evidence type="ECO:0000256" key="7">
    <source>
        <dbReference type="ARBA" id="ARBA00023049"/>
    </source>
</evidence>
<dbReference type="AlphaFoldDB" id="K6ZJF4"/>
<keyword evidence="6" id="KW-0862">Zinc</keyword>
<dbReference type="HOGENOM" id="CLU_006187_7_2_6"/>
<feature type="domain" description="Peptidase M13 N-terminal" evidence="9">
    <location>
        <begin position="66"/>
        <end position="443"/>
    </location>
</feature>
<dbReference type="CDD" id="cd08662">
    <property type="entry name" value="M13"/>
    <property type="match status" value="1"/>
</dbReference>
<dbReference type="OrthoDB" id="9775677at2"/>
<dbReference type="PANTHER" id="PTHR11733">
    <property type="entry name" value="ZINC METALLOPROTEASE FAMILY M13 NEPRILYSIN-RELATED"/>
    <property type="match status" value="1"/>
</dbReference>
<dbReference type="Gene3D" id="1.10.1380.10">
    <property type="entry name" value="Neutral endopeptidase , domain2"/>
    <property type="match status" value="1"/>
</dbReference>
<dbReference type="Proteomes" id="UP000011864">
    <property type="component" value="Chromosome"/>
</dbReference>
<proteinExistence type="inferred from homology"/>
<feature type="domain" description="Peptidase M13 C-terminal" evidence="8">
    <location>
        <begin position="495"/>
        <end position="695"/>
    </location>
</feature>
<evidence type="ECO:0000256" key="4">
    <source>
        <dbReference type="ARBA" id="ARBA00022723"/>
    </source>
</evidence>
<dbReference type="PROSITE" id="PS51257">
    <property type="entry name" value="PROKAR_LIPOPROTEIN"/>
    <property type="match status" value="1"/>
</dbReference>
<dbReference type="GO" id="GO:0005886">
    <property type="term" value="C:plasma membrane"/>
    <property type="evidence" value="ECO:0007669"/>
    <property type="project" value="TreeGrafter"/>
</dbReference>
<reference evidence="10 11" key="1">
    <citation type="journal article" date="2013" name="Genome Announc.">
        <title>Complete Genome Sequence of Glaciecola psychrophila Strain 170T.</title>
        <authorList>
            <person name="Yin J."/>
            <person name="Chen J."/>
            <person name="Liu G."/>
            <person name="Yu Y."/>
            <person name="Song L."/>
            <person name="Wang X."/>
            <person name="Qu X."/>
        </authorList>
    </citation>
    <scope>NUCLEOTIDE SEQUENCE [LARGE SCALE GENOMIC DNA]</scope>
    <source>
        <strain evidence="10 11">170</strain>
    </source>
</reference>
<evidence type="ECO:0000256" key="3">
    <source>
        <dbReference type="ARBA" id="ARBA00022670"/>
    </source>
</evidence>
<keyword evidence="4" id="KW-0479">Metal-binding</keyword>
<dbReference type="KEGG" id="gps:C427_3514"/>
<keyword evidence="7" id="KW-0482">Metalloprotease</keyword>
<dbReference type="InterPro" id="IPR008753">
    <property type="entry name" value="Peptidase_M13_N"/>
</dbReference>
<dbReference type="GO" id="GO:0016485">
    <property type="term" value="P:protein processing"/>
    <property type="evidence" value="ECO:0007669"/>
    <property type="project" value="TreeGrafter"/>
</dbReference>
<dbReference type="STRING" id="1129794.C427_3514"/>
<evidence type="ECO:0000313" key="11">
    <source>
        <dbReference type="Proteomes" id="UP000011864"/>
    </source>
</evidence>
<evidence type="ECO:0000313" key="10">
    <source>
        <dbReference type="EMBL" id="AGH45623.1"/>
    </source>
</evidence>
<comment type="similarity">
    <text evidence="2">Belongs to the peptidase M13 family.</text>
</comment>
<dbReference type="Gene3D" id="3.40.390.10">
    <property type="entry name" value="Collagenase (Catalytic Domain)"/>
    <property type="match status" value="1"/>
</dbReference>
<evidence type="ECO:0000259" key="8">
    <source>
        <dbReference type="Pfam" id="PF01431"/>
    </source>
</evidence>
<keyword evidence="11" id="KW-1185">Reference proteome</keyword>
<protein>
    <submittedName>
        <fullName evidence="10">Putative peptidase M13 family protein</fullName>
    </submittedName>
</protein>
<dbReference type="EMBL" id="CP003837">
    <property type="protein sequence ID" value="AGH45623.1"/>
    <property type="molecule type" value="Genomic_DNA"/>
</dbReference>
<dbReference type="GO" id="GO:0046872">
    <property type="term" value="F:metal ion binding"/>
    <property type="evidence" value="ECO:0007669"/>
    <property type="project" value="UniProtKB-KW"/>
</dbReference>
<dbReference type="SUPFAM" id="SSF55486">
    <property type="entry name" value="Metalloproteases ('zincins'), catalytic domain"/>
    <property type="match status" value="1"/>
</dbReference>
<comment type="cofactor">
    <cofactor evidence="1">
        <name>Zn(2+)</name>
        <dbReference type="ChEBI" id="CHEBI:29105"/>
    </cofactor>
</comment>
<dbReference type="PATRIC" id="fig|1129794.4.peg.3495"/>